<dbReference type="InterPro" id="IPR050122">
    <property type="entry name" value="RTK"/>
</dbReference>
<dbReference type="InterPro" id="IPR011009">
    <property type="entry name" value="Kinase-like_dom_sf"/>
</dbReference>
<feature type="domain" description="Ig-like" evidence="19">
    <location>
        <begin position="485"/>
        <end position="598"/>
    </location>
</feature>
<feature type="binding site" evidence="15">
    <location>
        <position position="849"/>
    </location>
    <ligand>
        <name>ATP</name>
        <dbReference type="ChEBI" id="CHEBI:30616"/>
    </ligand>
</feature>
<feature type="domain" description="Protein kinase" evidence="18">
    <location>
        <begin position="818"/>
        <end position="1091"/>
    </location>
</feature>
<evidence type="ECO:0000256" key="1">
    <source>
        <dbReference type="ARBA" id="ARBA00004167"/>
    </source>
</evidence>
<dbReference type="Pfam" id="PF07714">
    <property type="entry name" value="PK_Tyr_Ser-Thr"/>
    <property type="match status" value="1"/>
</dbReference>
<dbReference type="InterPro" id="IPR017441">
    <property type="entry name" value="Protein_kinase_ATP_BS"/>
</dbReference>
<dbReference type="KEGG" id="aplc:110975479"/>
<evidence type="ECO:0000256" key="8">
    <source>
        <dbReference type="ARBA" id="ARBA00022989"/>
    </source>
</evidence>
<dbReference type="SUPFAM" id="SSF56112">
    <property type="entry name" value="Protein kinase-like (PK-like)"/>
    <property type="match status" value="1"/>
</dbReference>
<evidence type="ECO:0000256" key="13">
    <source>
        <dbReference type="ARBA" id="ARBA00023180"/>
    </source>
</evidence>
<dbReference type="PRINTS" id="PR00109">
    <property type="entry name" value="TYRKINASE"/>
</dbReference>
<dbReference type="Proteomes" id="UP000694845">
    <property type="component" value="Unplaced"/>
</dbReference>
<keyword evidence="11" id="KW-1015">Disulfide bond</keyword>
<dbReference type="FunFam" id="1.10.510.10:FF:000554">
    <property type="entry name" value="Predicted protein"/>
    <property type="match status" value="1"/>
</dbReference>
<keyword evidence="13" id="KW-0325">Glycoprotein</keyword>
<keyword evidence="7 15" id="KW-0067">ATP-binding</keyword>
<dbReference type="OrthoDB" id="1668230at2759"/>
<keyword evidence="4 16" id="KW-0812">Transmembrane</keyword>
<dbReference type="GO" id="GO:0005524">
    <property type="term" value="F:ATP binding"/>
    <property type="evidence" value="ECO:0007669"/>
    <property type="project" value="UniProtKB-UniRule"/>
</dbReference>
<dbReference type="PANTHER" id="PTHR24416:SF613">
    <property type="entry name" value="RECEPTOR PROTEIN-TYROSINE KINASE"/>
    <property type="match status" value="1"/>
</dbReference>
<evidence type="ECO:0000259" key="18">
    <source>
        <dbReference type="PROSITE" id="PS50011"/>
    </source>
</evidence>
<dbReference type="GO" id="GO:0043235">
    <property type="term" value="C:receptor complex"/>
    <property type="evidence" value="ECO:0007669"/>
    <property type="project" value="TreeGrafter"/>
</dbReference>
<evidence type="ECO:0000256" key="11">
    <source>
        <dbReference type="ARBA" id="ARBA00023157"/>
    </source>
</evidence>
<evidence type="ECO:0000259" key="19">
    <source>
        <dbReference type="PROSITE" id="PS50835"/>
    </source>
</evidence>
<reference evidence="21" key="1">
    <citation type="submission" date="2025-08" db="UniProtKB">
        <authorList>
            <consortium name="RefSeq"/>
        </authorList>
    </citation>
    <scope>IDENTIFICATION</scope>
</reference>
<dbReference type="InterPro" id="IPR013783">
    <property type="entry name" value="Ig-like_fold"/>
</dbReference>
<dbReference type="Gene3D" id="2.60.40.10">
    <property type="entry name" value="Immunoglobulins"/>
    <property type="match status" value="1"/>
</dbReference>
<name>A0A8B7XUL4_ACAPL</name>
<dbReference type="Gene3D" id="3.30.200.20">
    <property type="entry name" value="Phosphorylase Kinase, domain 1"/>
    <property type="match status" value="1"/>
</dbReference>
<evidence type="ECO:0000313" key="21">
    <source>
        <dbReference type="RefSeq" id="XP_022083705.1"/>
    </source>
</evidence>
<feature type="transmembrane region" description="Helical" evidence="16">
    <location>
        <begin position="725"/>
        <end position="750"/>
    </location>
</feature>
<feature type="domain" description="Ig-like" evidence="19">
    <location>
        <begin position="254"/>
        <end position="359"/>
    </location>
</feature>
<gene>
    <name evidence="21" type="primary">LOC110975479</name>
</gene>
<dbReference type="InterPro" id="IPR008266">
    <property type="entry name" value="Tyr_kinase_AS"/>
</dbReference>
<comment type="subcellular location">
    <subcellularLocation>
        <location evidence="1">Membrane</location>
        <topology evidence="1">Single-pass membrane protein</topology>
    </subcellularLocation>
</comment>
<evidence type="ECO:0000256" key="5">
    <source>
        <dbReference type="ARBA" id="ARBA00022741"/>
    </source>
</evidence>
<evidence type="ECO:0000256" key="6">
    <source>
        <dbReference type="ARBA" id="ARBA00022777"/>
    </source>
</evidence>
<dbReference type="SUPFAM" id="SSF48726">
    <property type="entry name" value="Immunoglobulin"/>
    <property type="match status" value="3"/>
</dbReference>
<dbReference type="OMA" id="VHSERIC"/>
<dbReference type="EC" id="2.7.10.1" evidence="2"/>
<dbReference type="InterPro" id="IPR036179">
    <property type="entry name" value="Ig-like_dom_sf"/>
</dbReference>
<evidence type="ECO:0000256" key="3">
    <source>
        <dbReference type="ARBA" id="ARBA00022679"/>
    </source>
</evidence>
<accession>A0A8B7XUL4</accession>
<evidence type="ECO:0000256" key="16">
    <source>
        <dbReference type="SAM" id="Phobius"/>
    </source>
</evidence>
<evidence type="ECO:0000256" key="15">
    <source>
        <dbReference type="PROSITE-ProRule" id="PRU10141"/>
    </source>
</evidence>
<proteinExistence type="predicted"/>
<dbReference type="Gene3D" id="1.10.510.10">
    <property type="entry name" value="Transferase(Phosphotransferase) domain 1"/>
    <property type="match status" value="1"/>
</dbReference>
<dbReference type="RefSeq" id="XP_022083705.1">
    <property type="nucleotide sequence ID" value="XM_022228013.1"/>
</dbReference>
<sequence length="1111" mass="122849">MEVFMAIVLNLFQFAFWTGCVAQTSGIYMLKIVSPVGPRYFASLGSNLTITCALYGPQTDQFYVLKWSFSDKTGSRCNGVRAGQLGSPLAGNTCNYLAGVVDLSSEGNYRCYSPEFTGFSPVPDSVDVYILELLLASTVELRDFSSGESLDLHTGPTCVESGREQTFECAVRDTKPGIWNLTWIIGNIKGEEAVERTVPETNTAHESVDVMSIITPQLLGEDGVLINVTCWATVSHHVSLQATAQFKICPAQVPNTTMHLQDLFTGDYYDVHSERICVQSGTTRVFECTVRPVITGTWNITWITDGTVVDTSFEETNGSIAGGLVNLTAKFTLEVPRDGELLLRHLTCKATACDDTPLSIRIELRLCNGKFSNPSIDLMDLTTRDLIESNSSLTCTQQGTRRSFLCTVRDVEPGAWNVTWIVDGTEIVETNSTLLPLRTSGLVIMSSTVDIATPQNDEATLSLACYATSLMKESLIIAVLLQACPSEVIRGTMDLVDLSTGIEVGGNLQPDCIQAGTERTFECTVRSAKPGIWNLTWLLEGSRKEIPPTEVTPSKGELVNISSRFPITGWWEEIHEKKLTCIATGLNIKTGPLNVTVTLQSCSGVVVELVDLWTGKPVHDSSDPVCVKVGTEQTFECRVRPVSRDDRKIVWILDDSKVENRTVVETPMDKGLFQLASRFTVLHREDSALPKSLACEVMGPDKKTIHVDVQLYCSGEPLANSSTTILVVVIAVVGAVLLICVVAFVVFAAMTVRRSRKMQMTPGTEEVVEHNPEPEAVTVSEDIINYENTITAFPPSKGKDTGLPCWAERWEIQWSDLTVETRVLGSGNFGEVRAGSVRIDGEVSRAAIKMLKGQVSRVDREDFMDELWTMTSIGYHPNIVMLLGACEHQDVLYVALEYLPHGDLRSYLRTARSQSDSDEDALSSDQLLKFALDVACGMDHLSLAGVIHRDLAARNILLGDGLIAKVSDFGLSRGEDIYVQTSRRRVPLRWLAIESVRDHLYTTQSDVWSFGILLWEIATFGGTPYPSIQNELLTATLKRGYRMPKPDNCHDEIYGLMRNCWEENPNDRPTFNELVSILSDMSDNTIKHTYMAPIRTEYQNMSIIRPELDEN</sequence>
<dbReference type="PROSITE" id="PS00109">
    <property type="entry name" value="PROTEIN_KINASE_TYR"/>
    <property type="match status" value="1"/>
</dbReference>
<evidence type="ECO:0000256" key="17">
    <source>
        <dbReference type="SAM" id="SignalP"/>
    </source>
</evidence>
<dbReference type="PROSITE" id="PS50835">
    <property type="entry name" value="IG_LIKE"/>
    <property type="match status" value="3"/>
</dbReference>
<dbReference type="AlphaFoldDB" id="A0A8B7XUL4"/>
<dbReference type="PROSITE" id="PS00107">
    <property type="entry name" value="PROTEIN_KINASE_ATP"/>
    <property type="match status" value="1"/>
</dbReference>
<evidence type="ECO:0000256" key="7">
    <source>
        <dbReference type="ARBA" id="ARBA00022840"/>
    </source>
</evidence>
<keyword evidence="5 15" id="KW-0547">Nucleotide-binding</keyword>
<feature type="domain" description="Ig-like" evidence="19">
    <location>
        <begin position="374"/>
        <end position="478"/>
    </location>
</feature>
<dbReference type="GO" id="GO:0005886">
    <property type="term" value="C:plasma membrane"/>
    <property type="evidence" value="ECO:0007669"/>
    <property type="project" value="TreeGrafter"/>
</dbReference>
<dbReference type="PANTHER" id="PTHR24416">
    <property type="entry name" value="TYROSINE-PROTEIN KINASE RECEPTOR"/>
    <property type="match status" value="1"/>
</dbReference>
<evidence type="ECO:0000256" key="12">
    <source>
        <dbReference type="ARBA" id="ARBA00023170"/>
    </source>
</evidence>
<keyword evidence="10" id="KW-0829">Tyrosine-protein kinase</keyword>
<dbReference type="GO" id="GO:0007169">
    <property type="term" value="P:cell surface receptor protein tyrosine kinase signaling pathway"/>
    <property type="evidence" value="ECO:0007669"/>
    <property type="project" value="TreeGrafter"/>
</dbReference>
<dbReference type="InterPro" id="IPR007110">
    <property type="entry name" value="Ig-like_dom"/>
</dbReference>
<keyword evidence="8 16" id="KW-1133">Transmembrane helix</keyword>
<dbReference type="InterPro" id="IPR020635">
    <property type="entry name" value="Tyr_kinase_cat_dom"/>
</dbReference>
<keyword evidence="12" id="KW-0675">Receptor</keyword>
<dbReference type="SMART" id="SM00219">
    <property type="entry name" value="TyrKc"/>
    <property type="match status" value="1"/>
</dbReference>
<evidence type="ECO:0000256" key="2">
    <source>
        <dbReference type="ARBA" id="ARBA00011902"/>
    </source>
</evidence>
<keyword evidence="20" id="KW-1185">Reference proteome</keyword>
<evidence type="ECO:0000256" key="14">
    <source>
        <dbReference type="ARBA" id="ARBA00051243"/>
    </source>
</evidence>
<keyword evidence="6" id="KW-0418">Kinase</keyword>
<dbReference type="GO" id="GO:0004714">
    <property type="term" value="F:transmembrane receptor protein tyrosine kinase activity"/>
    <property type="evidence" value="ECO:0007669"/>
    <property type="project" value="UniProtKB-EC"/>
</dbReference>
<dbReference type="CDD" id="cd00192">
    <property type="entry name" value="PTKc"/>
    <property type="match status" value="1"/>
</dbReference>
<keyword evidence="9 16" id="KW-0472">Membrane</keyword>
<feature type="chain" id="PRO_5034797064" description="receptor protein-tyrosine kinase" evidence="17">
    <location>
        <begin position="23"/>
        <end position="1111"/>
    </location>
</feature>
<evidence type="ECO:0000256" key="4">
    <source>
        <dbReference type="ARBA" id="ARBA00022692"/>
    </source>
</evidence>
<dbReference type="GeneID" id="110975479"/>
<evidence type="ECO:0000313" key="20">
    <source>
        <dbReference type="Proteomes" id="UP000694845"/>
    </source>
</evidence>
<keyword evidence="3" id="KW-0808">Transferase</keyword>
<dbReference type="PROSITE" id="PS50011">
    <property type="entry name" value="PROTEIN_KINASE_DOM"/>
    <property type="match status" value="1"/>
</dbReference>
<keyword evidence="17" id="KW-0732">Signal</keyword>
<dbReference type="InterPro" id="IPR001245">
    <property type="entry name" value="Ser-Thr/Tyr_kinase_cat_dom"/>
</dbReference>
<comment type="catalytic activity">
    <reaction evidence="14">
        <text>L-tyrosyl-[protein] + ATP = O-phospho-L-tyrosyl-[protein] + ADP + H(+)</text>
        <dbReference type="Rhea" id="RHEA:10596"/>
        <dbReference type="Rhea" id="RHEA-COMP:10136"/>
        <dbReference type="Rhea" id="RHEA-COMP:20101"/>
        <dbReference type="ChEBI" id="CHEBI:15378"/>
        <dbReference type="ChEBI" id="CHEBI:30616"/>
        <dbReference type="ChEBI" id="CHEBI:46858"/>
        <dbReference type="ChEBI" id="CHEBI:61978"/>
        <dbReference type="ChEBI" id="CHEBI:456216"/>
        <dbReference type="EC" id="2.7.10.1"/>
    </reaction>
</comment>
<feature type="signal peptide" evidence="17">
    <location>
        <begin position="1"/>
        <end position="22"/>
    </location>
</feature>
<dbReference type="InterPro" id="IPR000719">
    <property type="entry name" value="Prot_kinase_dom"/>
</dbReference>
<protein>
    <recommendedName>
        <fullName evidence="2">receptor protein-tyrosine kinase</fullName>
        <ecNumber evidence="2">2.7.10.1</ecNumber>
    </recommendedName>
</protein>
<evidence type="ECO:0000256" key="9">
    <source>
        <dbReference type="ARBA" id="ARBA00023136"/>
    </source>
</evidence>
<evidence type="ECO:0000256" key="10">
    <source>
        <dbReference type="ARBA" id="ARBA00023137"/>
    </source>
</evidence>
<organism evidence="20 21">
    <name type="scientific">Acanthaster planci</name>
    <name type="common">Crown-of-thorns starfish</name>
    <dbReference type="NCBI Taxonomy" id="133434"/>
    <lineage>
        <taxon>Eukaryota</taxon>
        <taxon>Metazoa</taxon>
        <taxon>Echinodermata</taxon>
        <taxon>Eleutherozoa</taxon>
        <taxon>Asterozoa</taxon>
        <taxon>Asteroidea</taxon>
        <taxon>Valvatacea</taxon>
        <taxon>Valvatida</taxon>
        <taxon>Acanthasteridae</taxon>
        <taxon>Acanthaster</taxon>
    </lineage>
</organism>